<dbReference type="InterPro" id="IPR010982">
    <property type="entry name" value="Lambda_DNA-bd_dom_sf"/>
</dbReference>
<dbReference type="InterPro" id="IPR046335">
    <property type="entry name" value="LacI/GalR-like_sensor"/>
</dbReference>
<keyword evidence="3 6" id="KW-0238">DNA-binding</keyword>
<dbReference type="PANTHER" id="PTHR30146:SF148">
    <property type="entry name" value="HTH-TYPE TRANSCRIPTIONAL REPRESSOR PURR-RELATED"/>
    <property type="match status" value="1"/>
</dbReference>
<reference evidence="6 7" key="1">
    <citation type="submission" date="2024-08" db="EMBL/GenBank/DDBJ databases">
        <title>Whole-genome sequencing of halo(alkali)philic microorganisms from hypersaline lakes.</title>
        <authorList>
            <person name="Sorokin D.Y."/>
            <person name="Merkel A.Y."/>
            <person name="Messina E."/>
            <person name="Yakimov M."/>
        </authorList>
    </citation>
    <scope>NUCLEOTIDE SEQUENCE [LARGE SCALE GENOMIC DNA]</scope>
    <source>
        <strain evidence="6 7">AB-hyl4</strain>
    </source>
</reference>
<dbReference type="InterPro" id="IPR000843">
    <property type="entry name" value="HTH_LacI"/>
</dbReference>
<proteinExistence type="predicted"/>
<organism evidence="6 7">
    <name type="scientific">Natronomicrosphaera hydrolytica</name>
    <dbReference type="NCBI Taxonomy" id="3242702"/>
    <lineage>
        <taxon>Bacteria</taxon>
        <taxon>Pseudomonadati</taxon>
        <taxon>Planctomycetota</taxon>
        <taxon>Phycisphaerae</taxon>
        <taxon>Phycisphaerales</taxon>
        <taxon>Phycisphaeraceae</taxon>
        <taxon>Natronomicrosphaera</taxon>
    </lineage>
</organism>
<dbReference type="SUPFAM" id="SSF47413">
    <property type="entry name" value="lambda repressor-like DNA-binding domains"/>
    <property type="match status" value="1"/>
</dbReference>
<dbReference type="SMART" id="SM00354">
    <property type="entry name" value="HTH_LACI"/>
    <property type="match status" value="1"/>
</dbReference>
<dbReference type="Proteomes" id="UP001575105">
    <property type="component" value="Unassembled WGS sequence"/>
</dbReference>
<evidence type="ECO:0000259" key="5">
    <source>
        <dbReference type="PROSITE" id="PS50932"/>
    </source>
</evidence>
<dbReference type="CDD" id="cd01392">
    <property type="entry name" value="HTH_LacI"/>
    <property type="match status" value="1"/>
</dbReference>
<keyword evidence="2" id="KW-0805">Transcription regulation</keyword>
<evidence type="ECO:0000256" key="2">
    <source>
        <dbReference type="ARBA" id="ARBA00023015"/>
    </source>
</evidence>
<dbReference type="GO" id="GO:0003677">
    <property type="term" value="F:DNA binding"/>
    <property type="evidence" value="ECO:0007669"/>
    <property type="project" value="UniProtKB-KW"/>
</dbReference>
<accession>A0ABV4U0H3</accession>
<keyword evidence="1" id="KW-0678">Repressor</keyword>
<dbReference type="PROSITE" id="PS50932">
    <property type="entry name" value="HTH_LACI_2"/>
    <property type="match status" value="1"/>
</dbReference>
<dbReference type="InterPro" id="IPR028082">
    <property type="entry name" value="Peripla_BP_I"/>
</dbReference>
<name>A0ABV4U0H3_9BACT</name>
<dbReference type="CDD" id="cd06267">
    <property type="entry name" value="PBP1_LacI_sugar_binding-like"/>
    <property type="match status" value="1"/>
</dbReference>
<dbReference type="SUPFAM" id="SSF53822">
    <property type="entry name" value="Periplasmic binding protein-like I"/>
    <property type="match status" value="1"/>
</dbReference>
<evidence type="ECO:0000256" key="1">
    <source>
        <dbReference type="ARBA" id="ARBA00022491"/>
    </source>
</evidence>
<protein>
    <submittedName>
        <fullName evidence="6">LacI family DNA-binding transcriptional regulator</fullName>
    </submittedName>
</protein>
<evidence type="ECO:0000256" key="4">
    <source>
        <dbReference type="ARBA" id="ARBA00023163"/>
    </source>
</evidence>
<dbReference type="RefSeq" id="WP_425343610.1">
    <property type="nucleotide sequence ID" value="NZ_JBGUBD010000001.1"/>
</dbReference>
<dbReference type="Gene3D" id="1.10.260.40">
    <property type="entry name" value="lambda repressor-like DNA-binding domains"/>
    <property type="match status" value="1"/>
</dbReference>
<dbReference type="Gene3D" id="3.40.50.2300">
    <property type="match status" value="2"/>
</dbReference>
<keyword evidence="4" id="KW-0804">Transcription</keyword>
<dbReference type="Pfam" id="PF13377">
    <property type="entry name" value="Peripla_BP_3"/>
    <property type="match status" value="1"/>
</dbReference>
<feature type="domain" description="HTH lacI-type" evidence="5">
    <location>
        <begin position="9"/>
        <end position="66"/>
    </location>
</feature>
<evidence type="ECO:0000313" key="7">
    <source>
        <dbReference type="Proteomes" id="UP001575105"/>
    </source>
</evidence>
<evidence type="ECO:0000256" key="3">
    <source>
        <dbReference type="ARBA" id="ARBA00023125"/>
    </source>
</evidence>
<dbReference type="EMBL" id="JBGUBD010000001">
    <property type="protein sequence ID" value="MFA9476680.1"/>
    <property type="molecule type" value="Genomic_DNA"/>
</dbReference>
<comment type="caution">
    <text evidence="6">The sequence shown here is derived from an EMBL/GenBank/DDBJ whole genome shotgun (WGS) entry which is preliminary data.</text>
</comment>
<dbReference type="PANTHER" id="PTHR30146">
    <property type="entry name" value="LACI-RELATED TRANSCRIPTIONAL REPRESSOR"/>
    <property type="match status" value="1"/>
</dbReference>
<sequence>MSDVFPPNPTLKDVAQQAGCSAAVASKVLNGSRGNVMVGKATAERVRAIADRLGYRANFAARSLVARSTRTLGLYIWPGQPFANMSGSYESAILRGVDAVTQQAGYDMLLLNTAGPDPLEHCLAKCREGRFDGLLVVRSPADPQWFSQLVRCMPRVVAFDTTAEAPGLDVAMFDHRAAARAAVEYLAEKGHRRIGFIGNTRVPPDELAVGDFAGYERRTGFLDAVQALGLPHRREWIFDYRWQREAVDAQATDYLQAEGAQAVRWMESLDEPPTALVAGVYRSAFGAVPQWQQMGLAVPGDRSLIGLGDRDWCAYFSPSLTNVANPLTEMGQWAASRLIDRCEQRADDAESMRKFFSPQVVERQSAGPVPESQ</sequence>
<keyword evidence="7" id="KW-1185">Reference proteome</keyword>
<dbReference type="Pfam" id="PF00356">
    <property type="entry name" value="LacI"/>
    <property type="match status" value="1"/>
</dbReference>
<evidence type="ECO:0000313" key="6">
    <source>
        <dbReference type="EMBL" id="MFA9476680.1"/>
    </source>
</evidence>
<gene>
    <name evidence="6" type="ORF">ACERK3_00090</name>
</gene>